<organism evidence="1 2">
    <name type="scientific">Pisolithus microcarpus 441</name>
    <dbReference type="NCBI Taxonomy" id="765257"/>
    <lineage>
        <taxon>Eukaryota</taxon>
        <taxon>Fungi</taxon>
        <taxon>Dikarya</taxon>
        <taxon>Basidiomycota</taxon>
        <taxon>Agaricomycotina</taxon>
        <taxon>Agaricomycetes</taxon>
        <taxon>Agaricomycetidae</taxon>
        <taxon>Boletales</taxon>
        <taxon>Sclerodermatineae</taxon>
        <taxon>Pisolithaceae</taxon>
        <taxon>Pisolithus</taxon>
    </lineage>
</organism>
<dbReference type="AlphaFoldDB" id="A0A0C9YV72"/>
<accession>A0A0C9YV72</accession>
<gene>
    <name evidence="1" type="ORF">PISMIDRAFT_684672</name>
</gene>
<dbReference type="EMBL" id="KN833816">
    <property type="protein sequence ID" value="KIK17909.1"/>
    <property type="molecule type" value="Genomic_DNA"/>
</dbReference>
<dbReference type="Proteomes" id="UP000054018">
    <property type="component" value="Unassembled WGS sequence"/>
</dbReference>
<name>A0A0C9YV72_9AGAM</name>
<reference evidence="2" key="2">
    <citation type="submission" date="2015-01" db="EMBL/GenBank/DDBJ databases">
        <title>Evolutionary Origins and Diversification of the Mycorrhizal Mutualists.</title>
        <authorList>
            <consortium name="DOE Joint Genome Institute"/>
            <consortium name="Mycorrhizal Genomics Consortium"/>
            <person name="Kohler A."/>
            <person name="Kuo A."/>
            <person name="Nagy L.G."/>
            <person name="Floudas D."/>
            <person name="Copeland A."/>
            <person name="Barry K.W."/>
            <person name="Cichocki N."/>
            <person name="Veneault-Fourrey C."/>
            <person name="LaButti K."/>
            <person name="Lindquist E.A."/>
            <person name="Lipzen A."/>
            <person name="Lundell T."/>
            <person name="Morin E."/>
            <person name="Murat C."/>
            <person name="Riley R."/>
            <person name="Ohm R."/>
            <person name="Sun H."/>
            <person name="Tunlid A."/>
            <person name="Henrissat B."/>
            <person name="Grigoriev I.V."/>
            <person name="Hibbett D.S."/>
            <person name="Martin F."/>
        </authorList>
    </citation>
    <scope>NUCLEOTIDE SEQUENCE [LARGE SCALE GENOMIC DNA]</scope>
    <source>
        <strain evidence="2">441</strain>
    </source>
</reference>
<reference evidence="1 2" key="1">
    <citation type="submission" date="2014-04" db="EMBL/GenBank/DDBJ databases">
        <authorList>
            <consortium name="DOE Joint Genome Institute"/>
            <person name="Kuo A."/>
            <person name="Kohler A."/>
            <person name="Costa M.D."/>
            <person name="Nagy L.G."/>
            <person name="Floudas D."/>
            <person name="Copeland A."/>
            <person name="Barry K.W."/>
            <person name="Cichocki N."/>
            <person name="Veneault-Fourrey C."/>
            <person name="LaButti K."/>
            <person name="Lindquist E.A."/>
            <person name="Lipzen A."/>
            <person name="Lundell T."/>
            <person name="Morin E."/>
            <person name="Murat C."/>
            <person name="Sun H."/>
            <person name="Tunlid A."/>
            <person name="Henrissat B."/>
            <person name="Grigoriev I.V."/>
            <person name="Hibbett D.S."/>
            <person name="Martin F."/>
            <person name="Nordberg H.P."/>
            <person name="Cantor M.N."/>
            <person name="Hua S.X."/>
        </authorList>
    </citation>
    <scope>NUCLEOTIDE SEQUENCE [LARGE SCALE GENOMIC DNA]</scope>
    <source>
        <strain evidence="1 2">441</strain>
    </source>
</reference>
<protein>
    <submittedName>
        <fullName evidence="1">Uncharacterized protein</fullName>
    </submittedName>
</protein>
<sequence length="117" mass="13372">MPYRHISSGLKDCAICLLDSGWENEDICVALGVLSNSCYRWRRILAEHGSCERPALMPDAVDAQHVEGVHSLGMFLFEASSIPMRSIDDPRLHCHSRCRGRNSMILLQRRWYEVRTA</sequence>
<dbReference type="HOGENOM" id="CLU_168446_0_0_1"/>
<evidence type="ECO:0000313" key="2">
    <source>
        <dbReference type="Proteomes" id="UP000054018"/>
    </source>
</evidence>
<keyword evidence="2" id="KW-1185">Reference proteome</keyword>
<proteinExistence type="predicted"/>
<evidence type="ECO:0000313" key="1">
    <source>
        <dbReference type="EMBL" id="KIK17909.1"/>
    </source>
</evidence>
<dbReference type="OrthoDB" id="3255572at2759"/>